<dbReference type="AlphaFoldDB" id="A0A0L7KST9"/>
<organism evidence="2 3">
    <name type="scientific">Operophtera brumata</name>
    <name type="common">Winter moth</name>
    <name type="synonym">Phalaena brumata</name>
    <dbReference type="NCBI Taxonomy" id="104452"/>
    <lineage>
        <taxon>Eukaryota</taxon>
        <taxon>Metazoa</taxon>
        <taxon>Ecdysozoa</taxon>
        <taxon>Arthropoda</taxon>
        <taxon>Hexapoda</taxon>
        <taxon>Insecta</taxon>
        <taxon>Pterygota</taxon>
        <taxon>Neoptera</taxon>
        <taxon>Endopterygota</taxon>
        <taxon>Lepidoptera</taxon>
        <taxon>Glossata</taxon>
        <taxon>Ditrysia</taxon>
        <taxon>Geometroidea</taxon>
        <taxon>Geometridae</taxon>
        <taxon>Larentiinae</taxon>
        <taxon>Operophtera</taxon>
    </lineage>
</organism>
<reference evidence="2 3" key="1">
    <citation type="journal article" date="2015" name="Genome Biol. Evol.">
        <title>The genome of winter moth (Operophtera brumata) provides a genomic perspective on sexual dimorphism and phenology.</title>
        <authorList>
            <person name="Derks M.F."/>
            <person name="Smit S."/>
            <person name="Salis L."/>
            <person name="Schijlen E."/>
            <person name="Bossers A."/>
            <person name="Mateman C."/>
            <person name="Pijl A.S."/>
            <person name="de Ridder D."/>
            <person name="Groenen M.A."/>
            <person name="Visser M.E."/>
            <person name="Megens H.J."/>
        </authorList>
    </citation>
    <scope>NUCLEOTIDE SEQUENCE [LARGE SCALE GENOMIC DNA]</scope>
    <source>
        <strain evidence="2">WM2013NL</strain>
        <tissue evidence="2">Head and thorax</tissue>
    </source>
</reference>
<sequence length="307" mass="35472">MSSPPTNANVDRFKVEELEMENKKLREHLDRLRAAGDSVLVSKNMSLSVSGIRISKTLYMDAPLSRSNFYYCRKQTQSLASSNYGSDVDIINEDGELATAYEAQKDINRQLQEELLAEKKFYSEHISKLLSTELSEQPKTKSQEFAQNEIIRLAAESLALQNQIRLLVQKLREVGVEDVNDILEHNDRQTIGELSPVQEPDTTARPETERSLCRRRQRHLRTQRCRRYKNQIRLLVQKLREVGVEDVNDILEHNVGLLPGLPAYILFMMLRHTDHVDDEPKMHLLMKAVRTGVKKTLKKRTDSVEYN</sequence>
<feature type="compositionally biased region" description="Basic and acidic residues" evidence="1">
    <location>
        <begin position="202"/>
        <end position="211"/>
    </location>
</feature>
<evidence type="ECO:0000313" key="3">
    <source>
        <dbReference type="Proteomes" id="UP000037510"/>
    </source>
</evidence>
<gene>
    <name evidence="2" type="ORF">OBRU01_21395</name>
</gene>
<dbReference type="Proteomes" id="UP000037510">
    <property type="component" value="Unassembled WGS sequence"/>
</dbReference>
<dbReference type="EMBL" id="JTDY01006044">
    <property type="protein sequence ID" value="KOB66343.1"/>
    <property type="molecule type" value="Genomic_DNA"/>
</dbReference>
<accession>A0A0L7KST9</accession>
<keyword evidence="3" id="KW-1185">Reference proteome</keyword>
<name>A0A0L7KST9_OPEBR</name>
<proteinExistence type="predicted"/>
<comment type="caution">
    <text evidence="2">The sequence shown here is derived from an EMBL/GenBank/DDBJ whole genome shotgun (WGS) entry which is preliminary data.</text>
</comment>
<evidence type="ECO:0000313" key="2">
    <source>
        <dbReference type="EMBL" id="KOB66343.1"/>
    </source>
</evidence>
<dbReference type="STRING" id="104452.A0A0L7KST9"/>
<evidence type="ECO:0000256" key="1">
    <source>
        <dbReference type="SAM" id="MobiDB-lite"/>
    </source>
</evidence>
<feature type="region of interest" description="Disordered" evidence="1">
    <location>
        <begin position="190"/>
        <end position="211"/>
    </location>
</feature>
<feature type="non-terminal residue" evidence="2">
    <location>
        <position position="307"/>
    </location>
</feature>
<protein>
    <submittedName>
        <fullName evidence="2">Dilute class unconventional myosin</fullName>
    </submittedName>
</protein>